<organism evidence="2 3">
    <name type="scientific">Durusdinium trenchii</name>
    <dbReference type="NCBI Taxonomy" id="1381693"/>
    <lineage>
        <taxon>Eukaryota</taxon>
        <taxon>Sar</taxon>
        <taxon>Alveolata</taxon>
        <taxon>Dinophyceae</taxon>
        <taxon>Suessiales</taxon>
        <taxon>Symbiodiniaceae</taxon>
        <taxon>Durusdinium</taxon>
    </lineage>
</organism>
<protein>
    <submittedName>
        <fullName evidence="2">Uncharacterized protein</fullName>
    </submittedName>
</protein>
<gene>
    <name evidence="2" type="ORF">CCMP2556_LOCUS8706</name>
</gene>
<feature type="non-terminal residue" evidence="2">
    <location>
        <position position="97"/>
    </location>
</feature>
<sequence length="97" mass="10806">MPVSRPRPSTVPEEESAADVIDDVPPMPVSRPNPATSSSNDRPEQEGKADVEESLDNGTAEPSDLSDENERETFRPEFWDPIRATFAKKQRALARQQ</sequence>
<evidence type="ECO:0000256" key="1">
    <source>
        <dbReference type="SAM" id="MobiDB-lite"/>
    </source>
</evidence>
<accession>A0ABP0IYA5</accession>
<dbReference type="EMBL" id="CAXAMN010003980">
    <property type="protein sequence ID" value="CAK9007113.1"/>
    <property type="molecule type" value="Genomic_DNA"/>
</dbReference>
<evidence type="ECO:0000313" key="2">
    <source>
        <dbReference type="EMBL" id="CAK9007113.1"/>
    </source>
</evidence>
<reference evidence="2 3" key="1">
    <citation type="submission" date="2024-02" db="EMBL/GenBank/DDBJ databases">
        <authorList>
            <person name="Chen Y."/>
            <person name="Shah S."/>
            <person name="Dougan E. K."/>
            <person name="Thang M."/>
            <person name="Chan C."/>
        </authorList>
    </citation>
    <scope>NUCLEOTIDE SEQUENCE [LARGE SCALE GENOMIC DNA]</scope>
</reference>
<proteinExistence type="predicted"/>
<name>A0ABP0IYA5_9DINO</name>
<feature type="compositionally biased region" description="Acidic residues" evidence="1">
    <location>
        <begin position="12"/>
        <end position="22"/>
    </location>
</feature>
<feature type="region of interest" description="Disordered" evidence="1">
    <location>
        <begin position="1"/>
        <end position="81"/>
    </location>
</feature>
<evidence type="ECO:0000313" key="3">
    <source>
        <dbReference type="Proteomes" id="UP001642484"/>
    </source>
</evidence>
<dbReference type="Proteomes" id="UP001642484">
    <property type="component" value="Unassembled WGS sequence"/>
</dbReference>
<comment type="caution">
    <text evidence="2">The sequence shown here is derived from an EMBL/GenBank/DDBJ whole genome shotgun (WGS) entry which is preliminary data.</text>
</comment>
<keyword evidence="3" id="KW-1185">Reference proteome</keyword>
<feature type="compositionally biased region" description="Basic and acidic residues" evidence="1">
    <location>
        <begin position="41"/>
        <end position="51"/>
    </location>
</feature>
<feature type="compositionally biased region" description="Basic and acidic residues" evidence="1">
    <location>
        <begin position="71"/>
        <end position="80"/>
    </location>
</feature>